<reference evidence="3" key="1">
    <citation type="journal article" date="2021" name="Proc. Natl. Acad. Sci. U.S.A.">
        <title>A Catalog of Tens of Thousands of Viruses from Human Metagenomes Reveals Hidden Associations with Chronic Diseases.</title>
        <authorList>
            <person name="Tisza M.J."/>
            <person name="Buck C.B."/>
        </authorList>
    </citation>
    <scope>NUCLEOTIDE SEQUENCE</scope>
    <source>
        <strain evidence="3">CtniE2</strain>
    </source>
</reference>
<dbReference type="EMBL" id="BK015434">
    <property type="protein sequence ID" value="DAE06341.1"/>
    <property type="molecule type" value="Genomic_DNA"/>
</dbReference>
<organism evidence="3">
    <name type="scientific">Myoviridae sp. ctniE2</name>
    <dbReference type="NCBI Taxonomy" id="2825172"/>
    <lineage>
        <taxon>Viruses</taxon>
        <taxon>Duplodnaviria</taxon>
        <taxon>Heunggongvirae</taxon>
        <taxon>Uroviricota</taxon>
        <taxon>Caudoviricetes</taxon>
    </lineage>
</organism>
<sequence>MKSLMPQIDSNDGLFHNGNPAKGEQGTRVTDTWLNNLQDRVRDVQAEAHYVLKKAGFRPVENKQTQLYEAIVKIIDDNRKTASLTQKGEVRLTSDTGLDSEELGLTAKAGKKLAQLIATVQLALNNYIPLNKRSSAVNSNDENNVATSKAVKTAYDKGVEAKTAADAANNNANGRVPKTGDTTINGILRAKNTSGGWSAYQFETSEGYWQLEVHPNSHEAANRRFNMLFNPNIGNRVYLSFPALGDDGEVVAYRSWAVNKTGDTMTGILRTVGIASSQFGFGSYAQQYTSGAPFMVESTGSKDRDAYHPFVKGLVRSKGHYGAGFSFGYTTKQGNGDGFGRGIINLVEDNGTSKNWGFEHNGDFNSAGDVRSSGGKSLNKSVSIDDFSHNLSNNGWCKLPNGLILQWGVSTNANILFPIAFPSVCFAVSHSKTGGGRDTRIESVSRTGFKSVASGQVGTTYYIAVGK</sequence>
<evidence type="ECO:0000313" key="3">
    <source>
        <dbReference type="EMBL" id="DAE06341.1"/>
    </source>
</evidence>
<protein>
    <submittedName>
        <fullName evidence="3">Tail fiber repeat protein</fullName>
    </submittedName>
</protein>
<accession>A0A8S5PI98</accession>
<dbReference type="Pfam" id="PF03406">
    <property type="entry name" value="Phage_fiber_2"/>
    <property type="match status" value="1"/>
</dbReference>
<dbReference type="GO" id="GO:0019062">
    <property type="term" value="P:virion attachment to host cell"/>
    <property type="evidence" value="ECO:0007669"/>
    <property type="project" value="InterPro"/>
</dbReference>
<name>A0A8S5PI98_9CAUD</name>
<feature type="domain" description="Putative tail fiber protein gp53-like C-terminal" evidence="2">
    <location>
        <begin position="398"/>
        <end position="466"/>
    </location>
</feature>
<feature type="region of interest" description="Disordered" evidence="1">
    <location>
        <begin position="1"/>
        <end position="29"/>
    </location>
</feature>
<dbReference type="GO" id="GO:0046718">
    <property type="term" value="P:symbiont entry into host cell"/>
    <property type="evidence" value="ECO:0007669"/>
    <property type="project" value="InterPro"/>
</dbReference>
<dbReference type="InterPro" id="IPR054075">
    <property type="entry name" value="Gp53-like_C"/>
</dbReference>
<dbReference type="Pfam" id="PF21882">
    <property type="entry name" value="Gp53-like_C"/>
    <property type="match status" value="1"/>
</dbReference>
<evidence type="ECO:0000259" key="2">
    <source>
        <dbReference type="Pfam" id="PF21882"/>
    </source>
</evidence>
<dbReference type="InterPro" id="IPR005068">
    <property type="entry name" value="Phage_lambda_Stf-r2"/>
</dbReference>
<evidence type="ECO:0000256" key="1">
    <source>
        <dbReference type="SAM" id="MobiDB-lite"/>
    </source>
</evidence>
<dbReference type="Gene3D" id="2.60.40.3940">
    <property type="match status" value="1"/>
</dbReference>
<proteinExistence type="predicted"/>